<feature type="region of interest" description="Disordered" evidence="1">
    <location>
        <begin position="91"/>
        <end position="118"/>
    </location>
</feature>
<keyword evidence="2" id="KW-1185">Reference proteome</keyword>
<dbReference type="WBParaSite" id="scaffold9276_cov236.g13798">
    <property type="protein sequence ID" value="scaffold9276_cov236.g13798"/>
    <property type="gene ID" value="scaffold9276_cov236.g13798"/>
</dbReference>
<reference evidence="3" key="1">
    <citation type="submission" date="2022-11" db="UniProtKB">
        <authorList>
            <consortium name="WormBaseParasite"/>
        </authorList>
    </citation>
    <scope>IDENTIFICATION</scope>
</reference>
<sequence length="118" mass="13714">MQSKNKNLPLELLVDIFKSSEGAMSKSSKVCEECEMLWIRHVKVLLTSSSIVYAFIGGKCKVILTLIRFEKAHIQFIKEIREKIKKYRKAGNEREIDENEPIAKRTRSHFVSSKDKEK</sequence>
<organism evidence="2 3">
    <name type="scientific">Meloidogyne javanica</name>
    <name type="common">Root-knot nematode worm</name>
    <dbReference type="NCBI Taxonomy" id="6303"/>
    <lineage>
        <taxon>Eukaryota</taxon>
        <taxon>Metazoa</taxon>
        <taxon>Ecdysozoa</taxon>
        <taxon>Nematoda</taxon>
        <taxon>Chromadorea</taxon>
        <taxon>Rhabditida</taxon>
        <taxon>Tylenchina</taxon>
        <taxon>Tylenchomorpha</taxon>
        <taxon>Tylenchoidea</taxon>
        <taxon>Meloidogynidae</taxon>
        <taxon>Meloidogyninae</taxon>
        <taxon>Meloidogyne</taxon>
        <taxon>Meloidogyne incognita group</taxon>
    </lineage>
</organism>
<dbReference type="AlphaFoldDB" id="A0A915N7X3"/>
<evidence type="ECO:0000256" key="1">
    <source>
        <dbReference type="SAM" id="MobiDB-lite"/>
    </source>
</evidence>
<evidence type="ECO:0000313" key="2">
    <source>
        <dbReference type="Proteomes" id="UP000887561"/>
    </source>
</evidence>
<evidence type="ECO:0000313" key="3">
    <source>
        <dbReference type="WBParaSite" id="scaffold9276_cov236.g13798"/>
    </source>
</evidence>
<protein>
    <submittedName>
        <fullName evidence="3">Uncharacterized protein</fullName>
    </submittedName>
</protein>
<name>A0A915N7X3_MELJA</name>
<proteinExistence type="predicted"/>
<accession>A0A915N7X3</accession>
<dbReference type="Proteomes" id="UP000887561">
    <property type="component" value="Unplaced"/>
</dbReference>